<dbReference type="Proteomes" id="UP000324022">
    <property type="component" value="Unassembled WGS sequence"/>
</dbReference>
<dbReference type="AlphaFoldDB" id="A0A5C3EBF9"/>
<name>A0A5C3EBF9_9BASI</name>
<evidence type="ECO:0000313" key="2">
    <source>
        <dbReference type="Proteomes" id="UP000324022"/>
    </source>
</evidence>
<reference evidence="1 2" key="1">
    <citation type="submission" date="2018-03" db="EMBL/GenBank/DDBJ databases">
        <authorList>
            <person name="Guldener U."/>
        </authorList>
    </citation>
    <scope>NUCLEOTIDE SEQUENCE [LARGE SCALE GENOMIC DNA]</scope>
    <source>
        <strain evidence="1 2">NBRC100155</strain>
    </source>
</reference>
<organism evidence="1 2">
    <name type="scientific">Ustilago trichophora</name>
    <dbReference type="NCBI Taxonomy" id="86804"/>
    <lineage>
        <taxon>Eukaryota</taxon>
        <taxon>Fungi</taxon>
        <taxon>Dikarya</taxon>
        <taxon>Basidiomycota</taxon>
        <taxon>Ustilaginomycotina</taxon>
        <taxon>Ustilaginomycetes</taxon>
        <taxon>Ustilaginales</taxon>
        <taxon>Ustilaginaceae</taxon>
        <taxon>Ustilago</taxon>
    </lineage>
</organism>
<keyword evidence="2" id="KW-1185">Reference proteome</keyword>
<accession>A0A5C3EBF9</accession>
<protein>
    <submittedName>
        <fullName evidence="1">Uncharacterized protein</fullName>
    </submittedName>
</protein>
<gene>
    <name evidence="1" type="ORF">UTRI_10454_B</name>
</gene>
<sequence>MSASSSTTLPPELLPLLQRDQPETQLPPLRPQKPFSSTHKSIISTPTFPVPVIAILHLLNDDLTSAHSLVQDDDSNMDSNLIHSILHRREGDFWNSKWWLDRFSHPFLDQLYAERGMKGRKGAKQFVDLVERLTSNKGGAVTACAAQRDVNEAKNWQWKEHSSLATYLFRKYDVAPPTSR</sequence>
<evidence type="ECO:0000313" key="1">
    <source>
        <dbReference type="EMBL" id="SPO26991.1"/>
    </source>
</evidence>
<proteinExistence type="predicted"/>
<dbReference type="EMBL" id="OOIN01000016">
    <property type="protein sequence ID" value="SPO26991.1"/>
    <property type="molecule type" value="Genomic_DNA"/>
</dbReference>
<dbReference type="OrthoDB" id="2306919at2759"/>